<evidence type="ECO:0000259" key="1">
    <source>
        <dbReference type="Pfam" id="PF01323"/>
    </source>
</evidence>
<protein>
    <submittedName>
        <fullName evidence="2">Disulfide bond formation protein DsbA</fullName>
    </submittedName>
</protein>
<dbReference type="GO" id="GO:0016491">
    <property type="term" value="F:oxidoreductase activity"/>
    <property type="evidence" value="ECO:0007669"/>
    <property type="project" value="InterPro"/>
</dbReference>
<sequence length="221" mass="24572">MSAPISIDVFADPVCPWCWIGKRRLEAALVARPDVEATVRWMPFQLDPTIPPEGLDRAEYLENKFGDDEKVRAMHEQLAAIGRDEGLALLFADITRAPNTLDAHRAIRFAAEEGLVAQGALVERLFEAYFTEGEDISDLDVIERAAEEAGLDSDTLRERLETDEDVEIVREEIQRARAIGVEGVPCFIFEGKLVVMGAHPPEVLVEAIDRALGDEDEAEED</sequence>
<dbReference type="PANTHER" id="PTHR13887">
    <property type="entry name" value="GLUTATHIONE S-TRANSFERASE KAPPA"/>
    <property type="match status" value="1"/>
</dbReference>
<evidence type="ECO:0000313" key="2">
    <source>
        <dbReference type="EMBL" id="PZQ17872.1"/>
    </source>
</evidence>
<dbReference type="CDD" id="cd03024">
    <property type="entry name" value="DsbA_FrnE"/>
    <property type="match status" value="1"/>
</dbReference>
<dbReference type="AlphaFoldDB" id="A0A2W5KLR8"/>
<name>A0A2W5KLR8_ANCNO</name>
<organism evidence="2 3">
    <name type="scientific">Ancylobacter novellus</name>
    <name type="common">Thiobacillus novellus</name>
    <dbReference type="NCBI Taxonomy" id="921"/>
    <lineage>
        <taxon>Bacteria</taxon>
        <taxon>Pseudomonadati</taxon>
        <taxon>Pseudomonadota</taxon>
        <taxon>Alphaproteobacteria</taxon>
        <taxon>Hyphomicrobiales</taxon>
        <taxon>Xanthobacteraceae</taxon>
        <taxon>Ancylobacter</taxon>
    </lineage>
</organism>
<dbReference type="InterPro" id="IPR001853">
    <property type="entry name" value="DSBA-like_thioredoxin_dom"/>
</dbReference>
<dbReference type="PANTHER" id="PTHR13887:SF41">
    <property type="entry name" value="THIOREDOXIN SUPERFAMILY PROTEIN"/>
    <property type="match status" value="1"/>
</dbReference>
<dbReference type="Pfam" id="PF01323">
    <property type="entry name" value="DSBA"/>
    <property type="match status" value="1"/>
</dbReference>
<evidence type="ECO:0000313" key="3">
    <source>
        <dbReference type="Proteomes" id="UP000249577"/>
    </source>
</evidence>
<dbReference type="Proteomes" id="UP000249577">
    <property type="component" value="Unassembled WGS sequence"/>
</dbReference>
<feature type="domain" description="DSBA-like thioredoxin" evidence="1">
    <location>
        <begin position="7"/>
        <end position="208"/>
    </location>
</feature>
<proteinExistence type="predicted"/>
<dbReference type="SUPFAM" id="SSF52833">
    <property type="entry name" value="Thioredoxin-like"/>
    <property type="match status" value="1"/>
</dbReference>
<dbReference type="InterPro" id="IPR036249">
    <property type="entry name" value="Thioredoxin-like_sf"/>
</dbReference>
<comment type="caution">
    <text evidence="2">The sequence shown here is derived from an EMBL/GenBank/DDBJ whole genome shotgun (WGS) entry which is preliminary data.</text>
</comment>
<reference evidence="2 3" key="1">
    <citation type="submission" date="2017-08" db="EMBL/GenBank/DDBJ databases">
        <title>Infants hospitalized years apart are colonized by the same room-sourced microbial strains.</title>
        <authorList>
            <person name="Brooks B."/>
            <person name="Olm M.R."/>
            <person name="Firek B.A."/>
            <person name="Baker R."/>
            <person name="Thomas B.C."/>
            <person name="Morowitz M.J."/>
            <person name="Banfield J.F."/>
        </authorList>
    </citation>
    <scope>NUCLEOTIDE SEQUENCE [LARGE SCALE GENOMIC DNA]</scope>
    <source>
        <strain evidence="2">S2_005_003_R2_43</strain>
    </source>
</reference>
<gene>
    <name evidence="2" type="ORF">DI565_03845</name>
</gene>
<accession>A0A2W5KLR8</accession>
<dbReference type="Gene3D" id="3.40.30.10">
    <property type="entry name" value="Glutaredoxin"/>
    <property type="match status" value="1"/>
</dbReference>
<dbReference type="EMBL" id="QFPN01000002">
    <property type="protein sequence ID" value="PZQ17872.1"/>
    <property type="molecule type" value="Genomic_DNA"/>
</dbReference>